<evidence type="ECO:0000256" key="4">
    <source>
        <dbReference type="ARBA" id="ARBA00023002"/>
    </source>
</evidence>
<evidence type="ECO:0000256" key="1">
    <source>
        <dbReference type="ARBA" id="ARBA00022630"/>
    </source>
</evidence>
<keyword evidence="6" id="KW-1185">Reference proteome</keyword>
<reference evidence="5" key="1">
    <citation type="submission" date="2022-10" db="EMBL/GenBank/DDBJ databases">
        <title>Culturing micro-colonial fungi from biological soil crusts in the Mojave desert and describing Neophaeococcomyces mojavensis, and introducing the new genera and species Taxawa tesnikishii.</title>
        <authorList>
            <person name="Kurbessoian T."/>
            <person name="Stajich J.E."/>
        </authorList>
    </citation>
    <scope>NUCLEOTIDE SEQUENCE</scope>
    <source>
        <strain evidence="5">TK_35</strain>
    </source>
</reference>
<evidence type="ECO:0000256" key="2">
    <source>
        <dbReference type="ARBA" id="ARBA00022827"/>
    </source>
</evidence>
<dbReference type="GO" id="GO:0050661">
    <property type="term" value="F:NADP binding"/>
    <property type="evidence" value="ECO:0007669"/>
    <property type="project" value="InterPro"/>
</dbReference>
<name>A0AA38YCJ7_9EURO</name>
<accession>A0AA38YCJ7</accession>
<dbReference type="GO" id="GO:0004499">
    <property type="term" value="F:N,N-dimethylaniline monooxygenase activity"/>
    <property type="evidence" value="ECO:0007669"/>
    <property type="project" value="InterPro"/>
</dbReference>
<comment type="caution">
    <text evidence="5">The sequence shown here is derived from an EMBL/GenBank/DDBJ whole genome shotgun (WGS) entry which is preliminary data.</text>
</comment>
<evidence type="ECO:0000256" key="3">
    <source>
        <dbReference type="ARBA" id="ARBA00022857"/>
    </source>
</evidence>
<dbReference type="InterPro" id="IPR036188">
    <property type="entry name" value="FAD/NAD-bd_sf"/>
</dbReference>
<dbReference type="PANTHER" id="PTHR43098:SF5">
    <property type="entry name" value="DUAL-FUNCTIONAL MONOOXYGENASE_METHYLTRANSFERASE PSOF"/>
    <property type="match status" value="1"/>
</dbReference>
<dbReference type="AlphaFoldDB" id="A0AA38YCJ7"/>
<evidence type="ECO:0000313" key="5">
    <source>
        <dbReference type="EMBL" id="KAJ9644245.1"/>
    </source>
</evidence>
<dbReference type="SUPFAM" id="SSF51905">
    <property type="entry name" value="FAD/NAD(P)-binding domain"/>
    <property type="match status" value="2"/>
</dbReference>
<keyword evidence="4" id="KW-0560">Oxidoreductase</keyword>
<keyword evidence="2" id="KW-0274">FAD</keyword>
<gene>
    <name evidence="5" type="ORF">H2204_001596</name>
</gene>
<evidence type="ECO:0000313" key="6">
    <source>
        <dbReference type="Proteomes" id="UP001172681"/>
    </source>
</evidence>
<dbReference type="InterPro" id="IPR050775">
    <property type="entry name" value="FAD-binding_Monooxygenases"/>
</dbReference>
<organism evidence="5 6">
    <name type="scientific">Knufia peltigerae</name>
    <dbReference type="NCBI Taxonomy" id="1002370"/>
    <lineage>
        <taxon>Eukaryota</taxon>
        <taxon>Fungi</taxon>
        <taxon>Dikarya</taxon>
        <taxon>Ascomycota</taxon>
        <taxon>Pezizomycotina</taxon>
        <taxon>Eurotiomycetes</taxon>
        <taxon>Chaetothyriomycetidae</taxon>
        <taxon>Chaetothyriales</taxon>
        <taxon>Trichomeriaceae</taxon>
        <taxon>Knufia</taxon>
    </lineage>
</organism>
<dbReference type="PANTHER" id="PTHR43098">
    <property type="entry name" value="L-ORNITHINE N(5)-MONOOXYGENASE-RELATED"/>
    <property type="match status" value="1"/>
</dbReference>
<dbReference type="Gene3D" id="3.50.50.60">
    <property type="entry name" value="FAD/NAD(P)-binding domain"/>
    <property type="match status" value="2"/>
</dbReference>
<dbReference type="Proteomes" id="UP001172681">
    <property type="component" value="Unassembled WGS sequence"/>
</dbReference>
<dbReference type="GO" id="GO:0050660">
    <property type="term" value="F:flavin adenine dinucleotide binding"/>
    <property type="evidence" value="ECO:0007669"/>
    <property type="project" value="InterPro"/>
</dbReference>
<dbReference type="Pfam" id="PF00743">
    <property type="entry name" value="FMO-like"/>
    <property type="match status" value="1"/>
</dbReference>
<dbReference type="InterPro" id="IPR020946">
    <property type="entry name" value="Flavin_mOase-like"/>
</dbReference>
<proteinExistence type="predicted"/>
<keyword evidence="3" id="KW-0521">NADP</keyword>
<dbReference type="EMBL" id="JAPDRN010000006">
    <property type="protein sequence ID" value="KAJ9644245.1"/>
    <property type="molecule type" value="Genomic_DNA"/>
</dbReference>
<sequence>MKQSHFDALVVGAGFGGIYQLHKFVKLGLNTKLIEMAADVGGTWYHNRYPGAMSDSYSMVYRYSWDKDDLVTYPWKNRYVHQPEVLKYLQHVVERHDLRRYMQFNTELTRADYDEVHNRWVVQTSTGDVYTVRYLVTALGILSRINYPDIPGLKSFKGEMYHTGKWPKAHEFRDKRVGVIGNGSTGVQVITALGPEVKSLTSFQRRPQYSVPSGNRALTKEERDDINARYDEIWEFVRNSTMGVGLPEGSRPTMSVSAEEREQVFEDAWQGGNGFRFMFSTFNDIITSEEANEEACKFLRRKIKETVKDPEKARKLTPTEIFARRPICDSGYFEQFNRSNVDLALLSENPIQTITEKGVLMQDGTHYDLDVLIFATGFDAVDGNWTRTTIKGRGGKSLKEHWDKSGSPTSLLGSFVPDFPNMFMLFGPSSPFGNGPPVLEAQVDFIIDVVQQAEKTSKKQTDSSTTNGVADGALTSRGPVVEALPSSVDAWVQKCESVANGTLFPRLDNWILGKNVPGKTPSVLVWLGGIGQFRKYLQEIAEGGYQTFEPFS</sequence>
<evidence type="ECO:0008006" key="7">
    <source>
        <dbReference type="Google" id="ProtNLM"/>
    </source>
</evidence>
<protein>
    <recommendedName>
        <fullName evidence="7">Cyclohexanone monooxygenase</fullName>
    </recommendedName>
</protein>
<keyword evidence="1" id="KW-0285">Flavoprotein</keyword>